<dbReference type="AlphaFoldDB" id="A0AAP2CBA3"/>
<organism evidence="1 2">
    <name type="scientific">Coralloluteibacterium stylophorae</name>
    <dbReference type="NCBI Taxonomy" id="1776034"/>
    <lineage>
        <taxon>Bacteria</taxon>
        <taxon>Pseudomonadati</taxon>
        <taxon>Pseudomonadota</taxon>
        <taxon>Gammaproteobacteria</taxon>
        <taxon>Lysobacterales</taxon>
        <taxon>Lysobacteraceae</taxon>
        <taxon>Coralloluteibacterium</taxon>
    </lineage>
</organism>
<sequence>MTDTTKPLLPSATFVPAKVETKTIEIAPAHVQLNLTPRQAAKIASLLGKFDGVEVDLNYGLYKSLADAARESGCAPDVPPPSVAG</sequence>
<dbReference type="EMBL" id="JAGQFT020000006">
    <property type="protein sequence ID" value="MBS7457718.1"/>
    <property type="molecule type" value="Genomic_DNA"/>
</dbReference>
<accession>A0AAP2CBA3</accession>
<name>A0AAP2CBA3_9GAMM</name>
<dbReference type="RefSeq" id="WP_213173713.1">
    <property type="nucleotide sequence ID" value="NZ_JAGQFT020000006.1"/>
</dbReference>
<evidence type="ECO:0000313" key="1">
    <source>
        <dbReference type="EMBL" id="MBS7457718.1"/>
    </source>
</evidence>
<comment type="caution">
    <text evidence="1">The sequence shown here is derived from an EMBL/GenBank/DDBJ whole genome shotgun (WGS) entry which is preliminary data.</text>
</comment>
<dbReference type="Proteomes" id="UP000675747">
    <property type="component" value="Unassembled WGS sequence"/>
</dbReference>
<gene>
    <name evidence="1" type="ORF">KB893_011315</name>
</gene>
<protein>
    <submittedName>
        <fullName evidence="1">Uncharacterized protein</fullName>
    </submittedName>
</protein>
<proteinExistence type="predicted"/>
<evidence type="ECO:0000313" key="2">
    <source>
        <dbReference type="Proteomes" id="UP000675747"/>
    </source>
</evidence>
<keyword evidence="2" id="KW-1185">Reference proteome</keyword>
<reference evidence="1 2" key="1">
    <citation type="journal article" date="2021" name="Microbiol. Resour. Announc.">
        <title>Draft Genome Sequence of Coralloluteibacterium stylophorae LMG 29479T.</title>
        <authorList>
            <person name="Karlyshev A.V."/>
            <person name="Kudryashova E.B."/>
            <person name="Ariskina E.V."/>
            <person name="Conroy A.P."/>
            <person name="Abidueva E.Y."/>
        </authorList>
    </citation>
    <scope>NUCLEOTIDE SEQUENCE [LARGE SCALE GENOMIC DNA]</scope>
    <source>
        <strain evidence="1 2">LMG 29479</strain>
    </source>
</reference>